<comment type="caution">
    <text evidence="3">The sequence shown here is derived from an EMBL/GenBank/DDBJ whole genome shotgun (WGS) entry which is preliminary data.</text>
</comment>
<keyword evidence="4" id="KW-1185">Reference proteome</keyword>
<dbReference type="EMBL" id="JACRSQ010000002">
    <property type="protein sequence ID" value="MBC8542410.1"/>
    <property type="molecule type" value="Genomic_DNA"/>
</dbReference>
<proteinExistence type="predicted"/>
<evidence type="ECO:0000313" key="4">
    <source>
        <dbReference type="Proteomes" id="UP000657006"/>
    </source>
</evidence>
<dbReference type="SUPFAM" id="SSF53756">
    <property type="entry name" value="UDP-Glycosyltransferase/glycogen phosphorylase"/>
    <property type="match status" value="1"/>
</dbReference>
<dbReference type="GO" id="GO:0016757">
    <property type="term" value="F:glycosyltransferase activity"/>
    <property type="evidence" value="ECO:0007669"/>
    <property type="project" value="InterPro"/>
</dbReference>
<protein>
    <submittedName>
        <fullName evidence="3">Glycosyltransferase</fullName>
    </submittedName>
</protein>
<gene>
    <name evidence="3" type="ORF">H8730_02465</name>
</gene>
<evidence type="ECO:0000259" key="1">
    <source>
        <dbReference type="Pfam" id="PF00534"/>
    </source>
</evidence>
<sequence length="362" mass="40964">MKTRVVQMIPTLGSGGAERLVMDIVRYIDHSEFEVSLVSLYSKEQTAEIYRTFCSDHNIPIYYLNKKPGFDLRMLYKLVALFRKLKPHAVHTHLYAGIYAVIPNLCCCIPVRLHTIHNVAERELPAMHRKIMRWAYHHSGTHPIAISPQVKKTIQEQYALPSKKIPLICNGIDTMLYQREKKIVESLETRYICVARFSPQKNHAMLIEAFASVKSQIANAKLYLVGGGELEDQICAQVNQLGLQESVILTGETSDVKQYLSSCDVFVMASDYEGLPLSMLEAMAMNLPVVSTKAGGVVDIVTHGVEGYLVDIGDVQALAANMITLQDRTLRELLGANARKRAEKYDIRCMVKRYERIYRSQK</sequence>
<reference evidence="3" key="1">
    <citation type="submission" date="2020-08" db="EMBL/GenBank/DDBJ databases">
        <title>Genome public.</title>
        <authorList>
            <person name="Liu C."/>
            <person name="Sun Q."/>
        </authorList>
    </citation>
    <scope>NUCLEOTIDE SEQUENCE</scope>
    <source>
        <strain evidence="3">NSJ-32</strain>
    </source>
</reference>
<feature type="domain" description="Glycosyl transferase family 1" evidence="1">
    <location>
        <begin position="188"/>
        <end position="341"/>
    </location>
</feature>
<dbReference type="PANTHER" id="PTHR12526">
    <property type="entry name" value="GLYCOSYLTRANSFERASE"/>
    <property type="match status" value="1"/>
</dbReference>
<evidence type="ECO:0000259" key="2">
    <source>
        <dbReference type="Pfam" id="PF13439"/>
    </source>
</evidence>
<accession>A0A926DNT2</accession>
<dbReference type="InterPro" id="IPR028098">
    <property type="entry name" value="Glyco_trans_4-like_N"/>
</dbReference>
<dbReference type="Proteomes" id="UP000657006">
    <property type="component" value="Unassembled WGS sequence"/>
</dbReference>
<evidence type="ECO:0000313" key="3">
    <source>
        <dbReference type="EMBL" id="MBC8542410.1"/>
    </source>
</evidence>
<dbReference type="AlphaFoldDB" id="A0A926DNT2"/>
<dbReference type="PANTHER" id="PTHR12526:SF630">
    <property type="entry name" value="GLYCOSYLTRANSFERASE"/>
    <property type="match status" value="1"/>
</dbReference>
<dbReference type="Gene3D" id="3.40.50.2000">
    <property type="entry name" value="Glycogen Phosphorylase B"/>
    <property type="match status" value="2"/>
</dbReference>
<dbReference type="InterPro" id="IPR001296">
    <property type="entry name" value="Glyco_trans_1"/>
</dbReference>
<feature type="domain" description="Glycosyltransferase subfamily 4-like N-terminal" evidence="2">
    <location>
        <begin position="15"/>
        <end position="174"/>
    </location>
</feature>
<dbReference type="Pfam" id="PF00534">
    <property type="entry name" value="Glycos_transf_1"/>
    <property type="match status" value="1"/>
</dbReference>
<name>A0A926DNT2_9FIRM</name>
<dbReference type="RefSeq" id="WP_249289293.1">
    <property type="nucleotide sequence ID" value="NZ_JACRSQ010000002.1"/>
</dbReference>
<organism evidence="3 4">
    <name type="scientific">Bianquea renquensis</name>
    <dbReference type="NCBI Taxonomy" id="2763661"/>
    <lineage>
        <taxon>Bacteria</taxon>
        <taxon>Bacillati</taxon>
        <taxon>Bacillota</taxon>
        <taxon>Clostridia</taxon>
        <taxon>Eubacteriales</taxon>
        <taxon>Bianqueaceae</taxon>
        <taxon>Bianquea</taxon>
    </lineage>
</organism>
<dbReference type="Pfam" id="PF13439">
    <property type="entry name" value="Glyco_transf_4"/>
    <property type="match status" value="1"/>
</dbReference>